<evidence type="ECO:0000313" key="1">
    <source>
        <dbReference type="EMBL" id="QOZ60103.1"/>
    </source>
</evidence>
<gene>
    <name evidence="1" type="ORF">XH86_16235</name>
</gene>
<sequence>MLRRDLVAFRFAVELTERIARATDVFLPAEAAAFTHTLSADHSYVDMSDVLPMLDVAEKSRIAIASR</sequence>
<accession>A0ABX6UFK2</accession>
<dbReference type="EMBL" id="CP030057">
    <property type="protein sequence ID" value="QOZ60103.1"/>
    <property type="molecule type" value="Genomic_DNA"/>
</dbReference>
<keyword evidence="2" id="KW-1185">Reference proteome</keyword>
<organism evidence="1 2">
    <name type="scientific">Bradyrhizobium guangdongense</name>
    <dbReference type="NCBI Taxonomy" id="1325090"/>
    <lineage>
        <taxon>Bacteria</taxon>
        <taxon>Pseudomonadati</taxon>
        <taxon>Pseudomonadota</taxon>
        <taxon>Alphaproteobacteria</taxon>
        <taxon>Hyphomicrobiales</taxon>
        <taxon>Nitrobacteraceae</taxon>
        <taxon>Bradyrhizobium</taxon>
    </lineage>
</organism>
<dbReference type="Proteomes" id="UP000593880">
    <property type="component" value="Chromosome"/>
</dbReference>
<protein>
    <submittedName>
        <fullName evidence="1">Uncharacterized protein</fullName>
    </submittedName>
</protein>
<proteinExistence type="predicted"/>
<name>A0ABX6UFK2_9BRAD</name>
<evidence type="ECO:0000313" key="2">
    <source>
        <dbReference type="Proteomes" id="UP000593880"/>
    </source>
</evidence>
<reference evidence="1 2" key="1">
    <citation type="submission" date="2018-06" db="EMBL/GenBank/DDBJ databases">
        <title>Comparative genomics of rhizobia nodulating Arachis hypogaea in China.</title>
        <authorList>
            <person name="Li Y."/>
        </authorList>
    </citation>
    <scope>NUCLEOTIDE SEQUENCE [LARGE SCALE GENOMIC DNA]</scope>
    <source>
        <strain evidence="1 2">CCBAU 51658</strain>
    </source>
</reference>